<dbReference type="InterPro" id="IPR017907">
    <property type="entry name" value="Znf_RING_CS"/>
</dbReference>
<keyword evidence="8" id="KW-1185">Reference proteome</keyword>
<evidence type="ECO:0000256" key="3">
    <source>
        <dbReference type="ARBA" id="ARBA00022833"/>
    </source>
</evidence>
<keyword evidence="3" id="KW-0862">Zinc</keyword>
<dbReference type="CDD" id="cd16525">
    <property type="entry name" value="RING-HC_PCGF"/>
    <property type="match status" value="1"/>
</dbReference>
<organism evidence="7 8">
    <name type="scientific">Rhynchospora breviuscula</name>
    <dbReference type="NCBI Taxonomy" id="2022672"/>
    <lineage>
        <taxon>Eukaryota</taxon>
        <taxon>Viridiplantae</taxon>
        <taxon>Streptophyta</taxon>
        <taxon>Embryophyta</taxon>
        <taxon>Tracheophyta</taxon>
        <taxon>Spermatophyta</taxon>
        <taxon>Magnoliopsida</taxon>
        <taxon>Liliopsida</taxon>
        <taxon>Poales</taxon>
        <taxon>Cyperaceae</taxon>
        <taxon>Cyperoideae</taxon>
        <taxon>Rhynchosporeae</taxon>
        <taxon>Rhynchospora</taxon>
    </lineage>
</organism>
<dbReference type="Proteomes" id="UP001151287">
    <property type="component" value="Unassembled WGS sequence"/>
</dbReference>
<reference evidence="7" key="1">
    <citation type="journal article" date="2022" name="Cell">
        <title>Repeat-based holocentromeres influence genome architecture and karyotype evolution.</title>
        <authorList>
            <person name="Hofstatter P.G."/>
            <person name="Thangavel G."/>
            <person name="Lux T."/>
            <person name="Neumann P."/>
            <person name="Vondrak T."/>
            <person name="Novak P."/>
            <person name="Zhang M."/>
            <person name="Costa L."/>
            <person name="Castellani M."/>
            <person name="Scott A."/>
            <person name="Toegelov H."/>
            <person name="Fuchs J."/>
            <person name="Mata-Sucre Y."/>
            <person name="Dias Y."/>
            <person name="Vanzela A.L.L."/>
            <person name="Huettel B."/>
            <person name="Almeida C.C.S."/>
            <person name="Simkova H."/>
            <person name="Souza G."/>
            <person name="Pedrosa-Harand A."/>
            <person name="Macas J."/>
            <person name="Mayer K.F.X."/>
            <person name="Houben A."/>
            <person name="Marques A."/>
        </authorList>
    </citation>
    <scope>NUCLEOTIDE SEQUENCE</scope>
    <source>
        <strain evidence="7">RhyBre1mFocal</strain>
    </source>
</reference>
<dbReference type="Gene3D" id="3.10.20.90">
    <property type="entry name" value="Phosphatidylinositol 3-kinase Catalytic Subunit, Chain A, domain 1"/>
    <property type="match status" value="1"/>
</dbReference>
<keyword evidence="1" id="KW-0479">Metal-binding</keyword>
<dbReference type="InterPro" id="IPR001841">
    <property type="entry name" value="Znf_RING"/>
</dbReference>
<proteinExistence type="predicted"/>
<dbReference type="PROSITE" id="PS50089">
    <property type="entry name" value="ZF_RING_2"/>
    <property type="match status" value="1"/>
</dbReference>
<dbReference type="InterPro" id="IPR044807">
    <property type="entry name" value="DRIP1-like"/>
</dbReference>
<evidence type="ECO:0000256" key="2">
    <source>
        <dbReference type="ARBA" id="ARBA00022771"/>
    </source>
</evidence>
<protein>
    <recommendedName>
        <fullName evidence="6">RING-type domain-containing protein</fullName>
    </recommendedName>
</protein>
<dbReference type="OrthoDB" id="1305878at2759"/>
<evidence type="ECO:0000313" key="7">
    <source>
        <dbReference type="EMBL" id="KAJ1687081.1"/>
    </source>
</evidence>
<dbReference type="GO" id="GO:0004842">
    <property type="term" value="F:ubiquitin-protein transferase activity"/>
    <property type="evidence" value="ECO:0007669"/>
    <property type="project" value="InterPro"/>
</dbReference>
<feature type="compositionally biased region" description="Polar residues" evidence="5">
    <location>
        <begin position="169"/>
        <end position="178"/>
    </location>
</feature>
<feature type="compositionally biased region" description="Basic residues" evidence="5">
    <location>
        <begin position="1"/>
        <end position="10"/>
    </location>
</feature>
<evidence type="ECO:0000313" key="8">
    <source>
        <dbReference type="Proteomes" id="UP001151287"/>
    </source>
</evidence>
<sequence length="416" mass="46538">MPLGRRRRTQRAPPSASPSASHAPSPPPPLSPLVARGEVRVKRHVLASCLTCLLCHGLLRDATTIRECLHTFCRKCITKKIVDEDEECCPVCKTDLGCSAFEKLRPDHHLQYIRERLFPIKRKSAESDKDPPQPVPPIEIQIQKVKERSLSSLVATDSQLKASRRIYSSDESSTPRSSNVRKKSKLAQLKEEENTGPRDEPVMMTYARRQINPDVDGSNSHSQKREIEDKKGLNLIKPENSGSAKKRKRGKIAASNGHIVKLSRISEERKHKGNKFLKVRRNSSSSRTPNVSAKGLMNSKPIWFSLIASSTPEGGAVLPQLTANFVRIKDGEMNVSSIQKYVKNRLGLGSENEVEIVCRGQTINPDMTMHGLMNMWIRNESSDKIKTIVGTPAKEFVMELLYHLKFQSSATASSMM</sequence>
<feature type="region of interest" description="Disordered" evidence="5">
    <location>
        <begin position="161"/>
        <end position="255"/>
    </location>
</feature>
<dbReference type="SMART" id="SM00184">
    <property type="entry name" value="RING"/>
    <property type="match status" value="1"/>
</dbReference>
<feature type="domain" description="RING-type" evidence="6">
    <location>
        <begin position="52"/>
        <end position="93"/>
    </location>
</feature>
<dbReference type="PROSITE" id="PS00518">
    <property type="entry name" value="ZF_RING_1"/>
    <property type="match status" value="1"/>
</dbReference>
<comment type="caution">
    <text evidence="7">The sequence shown here is derived from an EMBL/GenBank/DDBJ whole genome shotgun (WGS) entry which is preliminary data.</text>
</comment>
<dbReference type="PANTHER" id="PTHR46293">
    <property type="entry name" value="E3 UBIQUITIN PROTEIN LIGASE DRIP1"/>
    <property type="match status" value="1"/>
</dbReference>
<evidence type="ECO:0000256" key="5">
    <source>
        <dbReference type="SAM" id="MobiDB-lite"/>
    </source>
</evidence>
<name>A0A9Q0C4B5_9POAL</name>
<dbReference type="PANTHER" id="PTHR46293:SF17">
    <property type="entry name" value="RING-TYPE DOMAIN-CONTAINING PROTEIN"/>
    <property type="match status" value="1"/>
</dbReference>
<keyword evidence="2 4" id="KW-0863">Zinc-finger</keyword>
<feature type="compositionally biased region" description="Basic and acidic residues" evidence="5">
    <location>
        <begin position="188"/>
        <end position="201"/>
    </location>
</feature>
<evidence type="ECO:0000256" key="1">
    <source>
        <dbReference type="ARBA" id="ARBA00022723"/>
    </source>
</evidence>
<accession>A0A9Q0C4B5</accession>
<dbReference type="InterPro" id="IPR013083">
    <property type="entry name" value="Znf_RING/FYVE/PHD"/>
</dbReference>
<evidence type="ECO:0000259" key="6">
    <source>
        <dbReference type="PROSITE" id="PS50089"/>
    </source>
</evidence>
<dbReference type="Gene3D" id="3.30.40.10">
    <property type="entry name" value="Zinc/RING finger domain, C3HC4 (zinc finger)"/>
    <property type="match status" value="1"/>
</dbReference>
<feature type="region of interest" description="Disordered" evidence="5">
    <location>
        <begin position="1"/>
        <end position="33"/>
    </location>
</feature>
<feature type="compositionally biased region" description="Basic and acidic residues" evidence="5">
    <location>
        <begin position="223"/>
        <end position="232"/>
    </location>
</feature>
<dbReference type="SUPFAM" id="SSF57850">
    <property type="entry name" value="RING/U-box"/>
    <property type="match status" value="1"/>
</dbReference>
<dbReference type="AlphaFoldDB" id="A0A9Q0C4B5"/>
<dbReference type="Pfam" id="PF13923">
    <property type="entry name" value="zf-C3HC4_2"/>
    <property type="match status" value="1"/>
</dbReference>
<dbReference type="EMBL" id="JAMQYH010000005">
    <property type="protein sequence ID" value="KAJ1687081.1"/>
    <property type="molecule type" value="Genomic_DNA"/>
</dbReference>
<evidence type="ECO:0000256" key="4">
    <source>
        <dbReference type="PROSITE-ProRule" id="PRU00175"/>
    </source>
</evidence>
<dbReference type="GO" id="GO:0008270">
    <property type="term" value="F:zinc ion binding"/>
    <property type="evidence" value="ECO:0007669"/>
    <property type="project" value="UniProtKB-KW"/>
</dbReference>
<feature type="compositionally biased region" description="Low complexity" evidence="5">
    <location>
        <begin position="12"/>
        <end position="23"/>
    </location>
</feature>
<gene>
    <name evidence="7" type="ORF">LUZ63_018471</name>
</gene>